<keyword evidence="3" id="KW-0812">Transmembrane</keyword>
<dbReference type="GO" id="GO:0016020">
    <property type="term" value="C:membrane"/>
    <property type="evidence" value="ECO:0007669"/>
    <property type="project" value="InterPro"/>
</dbReference>
<keyword evidence="3" id="KW-1133">Transmembrane helix</keyword>
<dbReference type="GO" id="GO:0009060">
    <property type="term" value="P:aerobic respiration"/>
    <property type="evidence" value="ECO:0007669"/>
    <property type="project" value="InterPro"/>
</dbReference>
<evidence type="ECO:0000256" key="2">
    <source>
        <dbReference type="ARBA" id="ARBA00022982"/>
    </source>
</evidence>
<dbReference type="AlphaFoldDB" id="A0A6F8ZF44"/>
<feature type="transmembrane region" description="Helical" evidence="3">
    <location>
        <begin position="371"/>
        <end position="395"/>
    </location>
</feature>
<protein>
    <submittedName>
        <fullName evidence="5">Nitric oxide reductase</fullName>
        <ecNumber evidence="5">1.7.2.5</ecNumber>
    </submittedName>
</protein>
<keyword evidence="5" id="KW-0560">Oxidoreductase</keyword>
<dbReference type="GO" id="GO:0016966">
    <property type="term" value="F:nitric oxide reductase activity"/>
    <property type="evidence" value="ECO:0007669"/>
    <property type="project" value="UniProtKB-EC"/>
</dbReference>
<dbReference type="Pfam" id="PF22085">
    <property type="entry name" value="NorB_cytochrome_c-like"/>
    <property type="match status" value="1"/>
</dbReference>
<keyword evidence="3" id="KW-0472">Membrane</keyword>
<feature type="transmembrane region" description="Helical" evidence="3">
    <location>
        <begin position="336"/>
        <end position="359"/>
    </location>
</feature>
<feature type="transmembrane region" description="Helical" evidence="3">
    <location>
        <begin position="239"/>
        <end position="259"/>
    </location>
</feature>
<dbReference type="GO" id="GO:0020037">
    <property type="term" value="F:heme binding"/>
    <property type="evidence" value="ECO:0007669"/>
    <property type="project" value="InterPro"/>
</dbReference>
<dbReference type="EMBL" id="LR778114">
    <property type="protein sequence ID" value="CAB1128082.1"/>
    <property type="molecule type" value="Genomic_DNA"/>
</dbReference>
<dbReference type="InterPro" id="IPR036927">
    <property type="entry name" value="Cyt_c_oxase-like_su1_sf"/>
</dbReference>
<feature type="domain" description="Cytochrome oxidase subunit I profile" evidence="4">
    <location>
        <begin position="291"/>
        <end position="684"/>
    </location>
</feature>
<feature type="transmembrane region" description="Helical" evidence="3">
    <location>
        <begin position="526"/>
        <end position="548"/>
    </location>
</feature>
<evidence type="ECO:0000313" key="5">
    <source>
        <dbReference type="EMBL" id="CAB1128082.1"/>
    </source>
</evidence>
<dbReference type="PANTHER" id="PTHR10422">
    <property type="entry name" value="CYTOCHROME C OXIDASE SUBUNIT 1"/>
    <property type="match status" value="1"/>
</dbReference>
<feature type="transmembrane region" description="Helical" evidence="3">
    <location>
        <begin position="291"/>
        <end position="313"/>
    </location>
</feature>
<feature type="transmembrane region" description="Helical" evidence="3">
    <location>
        <begin position="26"/>
        <end position="43"/>
    </location>
</feature>
<evidence type="ECO:0000313" key="6">
    <source>
        <dbReference type="Proteomes" id="UP000503399"/>
    </source>
</evidence>
<keyword evidence="6" id="KW-1185">Reference proteome</keyword>
<feature type="transmembrane region" description="Helical" evidence="3">
    <location>
        <begin position="671"/>
        <end position="691"/>
    </location>
</feature>
<dbReference type="KEGG" id="hfv:R50_0576"/>
<dbReference type="Gene3D" id="1.20.210.10">
    <property type="entry name" value="Cytochrome c oxidase-like, subunit I domain"/>
    <property type="match status" value="1"/>
</dbReference>
<sequence length="757" mass="84552">MALPHQETIGESGINPAAVTRVLKRALGVVLLVTLAIFIWGTVQTYQGAPPLPARFVTAGGRTVMTAADITAGKAAFQEADLMDFGSLYGNGSYFGPDYTAKLLVALGNSVKDSLALQRYGVPFRQLPAARQALVRRAMQHALQTVHFAGGNVVLAPVVAQAMTRLAETTAQQLLHNNFADGWSAARSLNPVSARQLGDFLVYSAWTTVAHRPGTTYSYTNNWPYEPLVGNTPTPATFLWTWVSIGFLFLAIGAVMYLYHSYIALPDREPRTAALAGFPALTPSQKKTSKYFVSVALLFLLQIGAGMIMAHYYSDRSSFYGINIDSWLPFNFLKAMHLQLAIFWIAISWIGAGLFLAPFVGGGKDPKGQGLLVDILFVALWVVGLGTLFGLYAGIRGWLGGNAWFWFGNQGLEYDQLGRFYQIALFIGLWFWVFTLARPLWPALKARKGLGSLEHLLLYSAISISFMYVFGMFPVTWIMNSFTLTDFWRWWVVHLWVEGTFEFFAVVVTAYLLMAWGFISRRNAENLTYFEIILIFLGGIVGTGHHMYWIGEPWIWLSLGSMFSFLEVLPLILLVVDTVEQARIMRRQGSFPHRVGYLYLQGSAFWNFVGAGVFGGLINAPLMNYYEHGTFLTLAHAHAAMFGAFGLLGLALVYFALRYQVGEEGWGERAAVWAFWLFNAGIVLWLLLNFWPIGFQQLMAVYQHGYAYARSLAFYNTTVLWQWLRLPGDILFGVGALVMGLDWVVKVRRAARRTARS</sequence>
<keyword evidence="1" id="KW-0679">Respiratory chain</keyword>
<feature type="transmembrane region" description="Helical" evidence="3">
    <location>
        <begin position="730"/>
        <end position="747"/>
    </location>
</feature>
<reference evidence="5 6" key="1">
    <citation type="submission" date="2020-02" db="EMBL/GenBank/DDBJ databases">
        <authorList>
            <person name="Hogendoorn C."/>
        </authorList>
    </citation>
    <scope>NUCLEOTIDE SEQUENCE [LARGE SCALE GENOMIC DNA]</scope>
    <source>
        <strain evidence="5">R501</strain>
    </source>
</reference>
<evidence type="ECO:0000259" key="4">
    <source>
        <dbReference type="PROSITE" id="PS50855"/>
    </source>
</evidence>
<dbReference type="InterPro" id="IPR000883">
    <property type="entry name" value="Cyt_C_Oxase_1"/>
</dbReference>
<dbReference type="Pfam" id="PF00115">
    <property type="entry name" value="COX1"/>
    <property type="match status" value="1"/>
</dbReference>
<evidence type="ECO:0000256" key="1">
    <source>
        <dbReference type="ARBA" id="ARBA00022660"/>
    </source>
</evidence>
<organism evidence="5 6">
    <name type="scientific">Candidatus Hydrogenisulfobacillus filiaventi</name>
    <dbReference type="NCBI Taxonomy" id="2707344"/>
    <lineage>
        <taxon>Bacteria</taxon>
        <taxon>Bacillati</taxon>
        <taxon>Bacillota</taxon>
        <taxon>Clostridia</taxon>
        <taxon>Eubacteriales</taxon>
        <taxon>Clostridiales Family XVII. Incertae Sedis</taxon>
        <taxon>Candidatus Hydrogenisulfobacillus</taxon>
    </lineage>
</organism>
<dbReference type="GO" id="GO:0004129">
    <property type="term" value="F:cytochrome-c oxidase activity"/>
    <property type="evidence" value="ECO:0007669"/>
    <property type="project" value="InterPro"/>
</dbReference>
<dbReference type="Proteomes" id="UP000503399">
    <property type="component" value="Chromosome"/>
</dbReference>
<feature type="transmembrane region" description="Helical" evidence="3">
    <location>
        <begin position="638"/>
        <end position="659"/>
    </location>
</feature>
<proteinExistence type="predicted"/>
<feature type="transmembrane region" description="Helical" evidence="3">
    <location>
        <begin position="420"/>
        <end position="444"/>
    </location>
</feature>
<accession>A0A6F8ZF44</accession>
<dbReference type="InterPro" id="IPR023616">
    <property type="entry name" value="Cyt_c_oxase-like_su1_dom"/>
</dbReference>
<dbReference type="PANTHER" id="PTHR10422:SF38">
    <property type="entry name" value="CYTOCHROME B SUBUNIT OF NITRIC OXIDE REDUCTASE"/>
    <property type="match status" value="1"/>
</dbReference>
<feature type="transmembrane region" description="Helical" evidence="3">
    <location>
        <begin position="597"/>
        <end position="618"/>
    </location>
</feature>
<feature type="transmembrane region" description="Helical" evidence="3">
    <location>
        <begin position="456"/>
        <end position="479"/>
    </location>
</feature>
<gene>
    <name evidence="5" type="primary">norB</name>
    <name evidence="5" type="ORF">R50_0576</name>
</gene>
<keyword evidence="2" id="KW-0249">Electron transport</keyword>
<dbReference type="SUPFAM" id="SSF81442">
    <property type="entry name" value="Cytochrome c oxidase subunit I-like"/>
    <property type="match status" value="1"/>
</dbReference>
<dbReference type="InterPro" id="IPR054309">
    <property type="entry name" value="NorB_cytochrome_c-like"/>
</dbReference>
<dbReference type="EC" id="1.7.2.5" evidence="5"/>
<keyword evidence="1" id="KW-0813">Transport</keyword>
<dbReference type="PROSITE" id="PS50855">
    <property type="entry name" value="COX1"/>
    <property type="match status" value="1"/>
</dbReference>
<name>A0A6F8ZF44_9FIRM</name>
<evidence type="ECO:0000256" key="3">
    <source>
        <dbReference type="SAM" id="Phobius"/>
    </source>
</evidence>
<feature type="transmembrane region" description="Helical" evidence="3">
    <location>
        <begin position="499"/>
        <end position="519"/>
    </location>
</feature>
<feature type="transmembrane region" description="Helical" evidence="3">
    <location>
        <begin position="554"/>
        <end position="576"/>
    </location>
</feature>